<dbReference type="SUPFAM" id="SSF47413">
    <property type="entry name" value="lambda repressor-like DNA-binding domains"/>
    <property type="match status" value="1"/>
</dbReference>
<reference evidence="2 3" key="1">
    <citation type="journal article" date="2016" name="Genome Announc.">
        <title>Complete Genome Sequence of Methylobacterium populi P-1M, Isolated from Pink-Pigmented Household Biofilm.</title>
        <authorList>
            <person name="Morohoshi T."/>
            <person name="Ikeda T."/>
        </authorList>
    </citation>
    <scope>NUCLEOTIDE SEQUENCE [LARGE SCALE GENOMIC DNA]</scope>
    <source>
        <strain evidence="2 3">P-1M</strain>
    </source>
</reference>
<name>A0A160PH43_9HYPH</name>
<dbReference type="CDD" id="cd00093">
    <property type="entry name" value="HTH_XRE"/>
    <property type="match status" value="1"/>
</dbReference>
<dbReference type="OrthoDB" id="7997780at2"/>
<protein>
    <submittedName>
        <fullName evidence="2">XRE family transcriptional regulator</fullName>
    </submittedName>
</protein>
<evidence type="ECO:0000259" key="1">
    <source>
        <dbReference type="PROSITE" id="PS50943"/>
    </source>
</evidence>
<dbReference type="AlphaFoldDB" id="A0A160PH43"/>
<organism evidence="2 3">
    <name type="scientific">Methylorubrum populi</name>
    <dbReference type="NCBI Taxonomy" id="223967"/>
    <lineage>
        <taxon>Bacteria</taxon>
        <taxon>Pseudomonadati</taxon>
        <taxon>Pseudomonadota</taxon>
        <taxon>Alphaproteobacteria</taxon>
        <taxon>Hyphomicrobiales</taxon>
        <taxon>Methylobacteriaceae</taxon>
        <taxon>Methylorubrum</taxon>
    </lineage>
</organism>
<dbReference type="InterPro" id="IPR001387">
    <property type="entry name" value="Cro/C1-type_HTH"/>
</dbReference>
<feature type="domain" description="HTH cro/C1-type" evidence="1">
    <location>
        <begin position="22"/>
        <end position="55"/>
    </location>
</feature>
<sequence length="110" mass="11269">MSGSKRAADGGDAHALAIALGRARRERGLTQAALAKILGASQATVSKLLAGQHKPRPGLHLAAVRFIGAHPSEDPAASSDLTRRVEAAAGQSVAFRALLEAAVALLNENE</sequence>
<evidence type="ECO:0000313" key="3">
    <source>
        <dbReference type="Proteomes" id="UP000218288"/>
    </source>
</evidence>
<dbReference type="SMART" id="SM00530">
    <property type="entry name" value="HTH_XRE"/>
    <property type="match status" value="1"/>
</dbReference>
<proteinExistence type="predicted"/>
<gene>
    <name evidence="2" type="ORF">MPPM_4074</name>
</gene>
<dbReference type="GO" id="GO:0003677">
    <property type="term" value="F:DNA binding"/>
    <property type="evidence" value="ECO:0007669"/>
    <property type="project" value="InterPro"/>
</dbReference>
<dbReference type="Pfam" id="PF13560">
    <property type="entry name" value="HTH_31"/>
    <property type="match status" value="1"/>
</dbReference>
<accession>A0A160PH43</accession>
<dbReference type="EMBL" id="AP014809">
    <property type="protein sequence ID" value="BAU92679.1"/>
    <property type="molecule type" value="Genomic_DNA"/>
</dbReference>
<dbReference type="InterPro" id="IPR010982">
    <property type="entry name" value="Lambda_DNA-bd_dom_sf"/>
</dbReference>
<dbReference type="PROSITE" id="PS50943">
    <property type="entry name" value="HTH_CROC1"/>
    <property type="match status" value="1"/>
</dbReference>
<evidence type="ECO:0000313" key="2">
    <source>
        <dbReference type="EMBL" id="BAU92679.1"/>
    </source>
</evidence>
<dbReference type="RefSeq" id="WP_096486564.1">
    <property type="nucleotide sequence ID" value="NZ_AP014809.1"/>
</dbReference>
<dbReference type="Gene3D" id="1.10.260.40">
    <property type="entry name" value="lambda repressor-like DNA-binding domains"/>
    <property type="match status" value="1"/>
</dbReference>
<dbReference type="Proteomes" id="UP000218288">
    <property type="component" value="Chromosome"/>
</dbReference>